<evidence type="ECO:0000256" key="1">
    <source>
        <dbReference type="ARBA" id="ARBA00029464"/>
    </source>
</evidence>
<dbReference type="GeneID" id="4705725"/>
<dbReference type="EMBL" id="DS027050">
    <property type="protein sequence ID" value="EAW12135.1"/>
    <property type="molecule type" value="Genomic_DNA"/>
</dbReference>
<comment type="similarity">
    <text evidence="1">Belongs to the polyketide transferase af380 family.</text>
</comment>
<dbReference type="Gene3D" id="1.10.10.800">
    <property type="match status" value="1"/>
</dbReference>
<dbReference type="Pfam" id="PF02129">
    <property type="entry name" value="Peptidase_S15"/>
    <property type="match status" value="1"/>
</dbReference>
<dbReference type="Gene3D" id="3.40.50.1820">
    <property type="entry name" value="alpha/beta hydrolase"/>
    <property type="match status" value="1"/>
</dbReference>
<dbReference type="PANTHER" id="PTHR47751:SF1">
    <property type="entry name" value="SUPERFAMILY HYDROLASE, PUTATIVE (AFU_ORTHOLOGUE AFUA_2G16580)-RELATED"/>
    <property type="match status" value="1"/>
</dbReference>
<dbReference type="Proteomes" id="UP000006701">
    <property type="component" value="Unassembled WGS sequence"/>
</dbReference>
<evidence type="ECO:0000259" key="2">
    <source>
        <dbReference type="Pfam" id="PF02129"/>
    </source>
</evidence>
<evidence type="ECO:0000313" key="3">
    <source>
        <dbReference type="EMBL" id="EAW12135.1"/>
    </source>
</evidence>
<protein>
    <recommendedName>
        <fullName evidence="2">Xaa-Pro dipeptidyl-peptidase-like domain-containing protein</fullName>
    </recommendedName>
</protein>
<dbReference type="VEuPathDB" id="FungiDB:ACLA_060950"/>
<dbReference type="AlphaFoldDB" id="A1CC78"/>
<organism evidence="3 4">
    <name type="scientific">Aspergillus clavatus (strain ATCC 1007 / CBS 513.65 / DSM 816 / NCTC 3887 / NRRL 1 / QM 1276 / 107)</name>
    <dbReference type="NCBI Taxonomy" id="344612"/>
    <lineage>
        <taxon>Eukaryota</taxon>
        <taxon>Fungi</taxon>
        <taxon>Dikarya</taxon>
        <taxon>Ascomycota</taxon>
        <taxon>Pezizomycotina</taxon>
        <taxon>Eurotiomycetes</taxon>
        <taxon>Eurotiomycetidae</taxon>
        <taxon>Eurotiales</taxon>
        <taxon>Aspergillaceae</taxon>
        <taxon>Aspergillus</taxon>
        <taxon>Aspergillus subgen. Fumigati</taxon>
    </lineage>
</organism>
<dbReference type="KEGG" id="act:ACLA_060950"/>
<dbReference type="InterPro" id="IPR000383">
    <property type="entry name" value="Xaa-Pro-like_dom"/>
</dbReference>
<proteinExistence type="inferred from homology"/>
<dbReference type="HOGENOM" id="CLU_048587_0_0_1"/>
<dbReference type="SUPFAM" id="SSF53474">
    <property type="entry name" value="alpha/beta-Hydrolases"/>
    <property type="match status" value="1"/>
</dbReference>
<dbReference type="PANTHER" id="PTHR47751">
    <property type="entry name" value="SUPERFAMILY HYDROLASE, PUTATIVE (AFU_ORTHOLOGUE AFUA_2G16580)-RELATED"/>
    <property type="match status" value="1"/>
</dbReference>
<gene>
    <name evidence="3" type="ORF">ACLA_060950</name>
</gene>
<reference evidence="3 4" key="1">
    <citation type="journal article" date="2008" name="PLoS Genet.">
        <title>Genomic islands in the pathogenic filamentous fungus Aspergillus fumigatus.</title>
        <authorList>
            <person name="Fedorova N.D."/>
            <person name="Khaldi N."/>
            <person name="Joardar V.S."/>
            <person name="Maiti R."/>
            <person name="Amedeo P."/>
            <person name="Anderson M.J."/>
            <person name="Crabtree J."/>
            <person name="Silva J.C."/>
            <person name="Badger J.H."/>
            <person name="Albarraq A."/>
            <person name="Angiuoli S."/>
            <person name="Bussey H."/>
            <person name="Bowyer P."/>
            <person name="Cotty P.J."/>
            <person name="Dyer P.S."/>
            <person name="Egan A."/>
            <person name="Galens K."/>
            <person name="Fraser-Liggett C.M."/>
            <person name="Haas B.J."/>
            <person name="Inman J.M."/>
            <person name="Kent R."/>
            <person name="Lemieux S."/>
            <person name="Malavazi I."/>
            <person name="Orvis J."/>
            <person name="Roemer T."/>
            <person name="Ronning C.M."/>
            <person name="Sundaram J.P."/>
            <person name="Sutton G."/>
            <person name="Turner G."/>
            <person name="Venter J.C."/>
            <person name="White O.R."/>
            <person name="Whitty B.R."/>
            <person name="Youngman P."/>
            <person name="Wolfe K.H."/>
            <person name="Goldman G.H."/>
            <person name="Wortman J.R."/>
            <person name="Jiang B."/>
            <person name="Denning D.W."/>
            <person name="Nierman W.C."/>
        </authorList>
    </citation>
    <scope>NUCLEOTIDE SEQUENCE [LARGE SCALE GENOMIC DNA]</scope>
    <source>
        <strain evidence="4">ATCC 1007 / CBS 513.65 / DSM 816 / NCTC 3887 / NRRL 1</strain>
    </source>
</reference>
<sequence>MTTTENVSFLSRGFKLAAHLYHPAPNAPNRSGAAVVIAHPWTSIKEQSSANYARALSQAGFACLAYDAAYQGESDGEPRSLEDPAQRVEDIKSAVTYLRSRSDVNKERTGVLGICASGGYATFAAQTDLRIKAVATVVAVCVGTMARRGFDKDSSNMKILHAQLEAAGRDRDSGFTGEKVPLVHLLPERIEDMPADFPESFRDLAGYYRTPRANHPRATNTCVARSWDLMGNFDAFAYNSMISPRPLLMITGTKAGSKWFSEDGIEKASEPKELMVIEGVTHADLYDHLDVSGPKVVDFFGRHL</sequence>
<dbReference type="GO" id="GO:0016787">
    <property type="term" value="F:hydrolase activity"/>
    <property type="evidence" value="ECO:0007669"/>
    <property type="project" value="InterPro"/>
</dbReference>
<evidence type="ECO:0000313" key="4">
    <source>
        <dbReference type="Proteomes" id="UP000006701"/>
    </source>
</evidence>
<dbReference type="InterPro" id="IPR029058">
    <property type="entry name" value="AB_hydrolase_fold"/>
</dbReference>
<dbReference type="InterPro" id="IPR051411">
    <property type="entry name" value="Polyketide_trans_af380"/>
</dbReference>
<dbReference type="RefSeq" id="XP_001273561.1">
    <property type="nucleotide sequence ID" value="XM_001273560.1"/>
</dbReference>
<dbReference type="OMA" id="IGKFMNF"/>
<dbReference type="OrthoDB" id="2498029at2759"/>
<dbReference type="eggNOG" id="ENOG502RZ4Q">
    <property type="taxonomic scope" value="Eukaryota"/>
</dbReference>
<name>A1CC78_ASPCL</name>
<feature type="domain" description="Xaa-Pro dipeptidyl-peptidase-like" evidence="2">
    <location>
        <begin position="13"/>
        <end position="140"/>
    </location>
</feature>
<keyword evidence="4" id="KW-1185">Reference proteome</keyword>
<accession>A1CC78</accession>